<evidence type="ECO:0000313" key="1">
    <source>
        <dbReference type="EMBL" id="KAI5682205.1"/>
    </source>
</evidence>
<proteinExistence type="predicted"/>
<name>A0ACC0CBA0_CATRO</name>
<evidence type="ECO:0000313" key="2">
    <source>
        <dbReference type="Proteomes" id="UP001060085"/>
    </source>
</evidence>
<gene>
    <name evidence="1" type="ORF">M9H77_03433</name>
</gene>
<accession>A0ACC0CBA0</accession>
<protein>
    <submittedName>
        <fullName evidence="1">Uncharacterized protein</fullName>
    </submittedName>
</protein>
<dbReference type="EMBL" id="CM044701">
    <property type="protein sequence ID" value="KAI5682205.1"/>
    <property type="molecule type" value="Genomic_DNA"/>
</dbReference>
<organism evidence="1 2">
    <name type="scientific">Catharanthus roseus</name>
    <name type="common">Madagascar periwinkle</name>
    <name type="synonym">Vinca rosea</name>
    <dbReference type="NCBI Taxonomy" id="4058"/>
    <lineage>
        <taxon>Eukaryota</taxon>
        <taxon>Viridiplantae</taxon>
        <taxon>Streptophyta</taxon>
        <taxon>Embryophyta</taxon>
        <taxon>Tracheophyta</taxon>
        <taxon>Spermatophyta</taxon>
        <taxon>Magnoliopsida</taxon>
        <taxon>eudicotyledons</taxon>
        <taxon>Gunneridae</taxon>
        <taxon>Pentapetalae</taxon>
        <taxon>asterids</taxon>
        <taxon>lamiids</taxon>
        <taxon>Gentianales</taxon>
        <taxon>Apocynaceae</taxon>
        <taxon>Rauvolfioideae</taxon>
        <taxon>Vinceae</taxon>
        <taxon>Catharanthinae</taxon>
        <taxon>Catharanthus</taxon>
    </lineage>
</organism>
<keyword evidence="2" id="KW-1185">Reference proteome</keyword>
<comment type="caution">
    <text evidence="1">The sequence shown here is derived from an EMBL/GenBank/DDBJ whole genome shotgun (WGS) entry which is preliminary data.</text>
</comment>
<reference evidence="2" key="1">
    <citation type="journal article" date="2023" name="Nat. Plants">
        <title>Single-cell RNA sequencing provides a high-resolution roadmap for understanding the multicellular compartmentation of specialized metabolism.</title>
        <authorList>
            <person name="Sun S."/>
            <person name="Shen X."/>
            <person name="Li Y."/>
            <person name="Li Y."/>
            <person name="Wang S."/>
            <person name="Li R."/>
            <person name="Zhang H."/>
            <person name="Shen G."/>
            <person name="Guo B."/>
            <person name="Wei J."/>
            <person name="Xu J."/>
            <person name="St-Pierre B."/>
            <person name="Chen S."/>
            <person name="Sun C."/>
        </authorList>
    </citation>
    <scope>NUCLEOTIDE SEQUENCE [LARGE SCALE GENOMIC DNA]</scope>
</reference>
<dbReference type="Proteomes" id="UP001060085">
    <property type="component" value="Linkage Group LG01"/>
</dbReference>
<sequence>MSLGHYLGSPDKFLLMCRLSLIGTEISFVMNPLLLPILPISDFRLMIHAHVPRYFLENTLSLLVVEHLGTEILSIDAHPVHHFIDELSPMLYSLPLTVGSSINQSMEDIDEGIEEGVTPGTGLSQWRKRTRAALKGALSSKTSAKKARAVTPSSAPLKAKIALNKHFIQRFQEVLCHLTEEFGNPESPAYGQIYVRGHVIDFSPENIARYLSCPYYNDIEGTSLKKEADFDKVTKVLTGDAGAVWPETNRLNSNSMKMPYKACFRVFCGNWLSTTNDLSLPFDSWVRPLEPLMMPKNIAPGVLPPSPTTYTQGHTGPNRFTRQQSSKKKLPSTNSLVFDLKQCQRRSLWKPIPQLESTQIDHVTAKKLQTIASSDRSCTTVQHVEDLEGFKIKQFIQKGSLEELKGFNCSVCKRVCTVVC</sequence>